<evidence type="ECO:0000256" key="1">
    <source>
        <dbReference type="SAM" id="Phobius"/>
    </source>
</evidence>
<keyword evidence="1" id="KW-0812">Transmembrane</keyword>
<keyword evidence="1" id="KW-0472">Membrane</keyword>
<dbReference type="PANTHER" id="PTHR14136">
    <property type="entry name" value="BTB_POZ DOMAIN-CONTAINING PROTEIN KCTD9"/>
    <property type="match status" value="1"/>
</dbReference>
<dbReference type="EMBL" id="CP045488">
    <property type="protein sequence ID" value="QFU82600.1"/>
    <property type="molecule type" value="Genomic_DNA"/>
</dbReference>
<keyword evidence="1" id="KW-1133">Transmembrane helix</keyword>
<dbReference type="InterPro" id="IPR013099">
    <property type="entry name" value="K_chnl_dom"/>
</dbReference>
<dbReference type="Pfam" id="PF07885">
    <property type="entry name" value="Ion_trans_2"/>
    <property type="match status" value="1"/>
</dbReference>
<dbReference type="InterPro" id="IPR051082">
    <property type="entry name" value="Pentapeptide-BTB/POZ_domain"/>
</dbReference>
<dbReference type="Gene3D" id="2.160.20.80">
    <property type="entry name" value="E3 ubiquitin-protein ligase SopA"/>
    <property type="match status" value="2"/>
</dbReference>
<dbReference type="SUPFAM" id="SSF141571">
    <property type="entry name" value="Pentapeptide repeat-like"/>
    <property type="match status" value="2"/>
</dbReference>
<feature type="transmembrane region" description="Helical" evidence="1">
    <location>
        <begin position="449"/>
        <end position="469"/>
    </location>
</feature>
<dbReference type="AlphaFoldDB" id="A0A5P9P439"/>
<dbReference type="InterPro" id="IPR001646">
    <property type="entry name" value="5peptide_repeat"/>
</dbReference>
<protein>
    <recommendedName>
        <fullName evidence="2">Potassium channel domain-containing protein</fullName>
    </recommendedName>
</protein>
<reference evidence="3 4" key="1">
    <citation type="journal article" date="2007" name="Int. J. Syst. Evol. Microbiol.">
        <title>Natronorubrum sulfidifaciens sp. nov., an extremely haloalkaliphilic archaeon isolated from Aiding salt lake in Xin-Jiang, China.</title>
        <authorList>
            <person name="Cui H.L."/>
            <person name="Tohty D."/>
            <person name="Liu H.C."/>
            <person name="Liu S.J."/>
            <person name="Oren A."/>
            <person name="Zhou P.J."/>
        </authorList>
    </citation>
    <scope>NUCLEOTIDE SEQUENCE [LARGE SCALE GENOMIC DNA]</scope>
    <source>
        <strain evidence="3 4">7-3</strain>
    </source>
</reference>
<dbReference type="KEGG" id="nas:GCU68_08740"/>
<name>A0A5P9P439_9EURY</name>
<gene>
    <name evidence="3" type="ORF">GCU68_08740</name>
</gene>
<sequence>MRCMNCDMDRCGEIFQWSSKYNPLGRDLERTSGDVTAISFSRQKIRNHCCYRETIPGSDKCYWHTKKEKTQKELQQNLGDHDEPVGNAYISGEFKNLDLLVEFPEATFEDCTFKNVDFTGSLFPNAVFMDVELTDFKFDQCVLQGSKLDNVNDMKQGRSSLQQCDLRGTILSNVDFKGGNFEGSVFNVRSRLENSTELDGANFQNADLEEVKWQNIDLTKSDFTGANVQNANFSNSTLVQTIFSHANCLGADFSNADLEGAKFDQAYLVGSNFIGSEYHNAVLSDVQIDHTTEFDETSSYQREDAPPGKFENRSVRDLKALWTYRTLQNVFRENGMIEKSRQYYVKEKDLRREQYWRQFRNEATLLENQDDFLRISLEDRPKLKWLVFLFRALRAESSKWIIRFGEGIENLIISAILTIIGFGIVYPLTGLNTSTGEYRFKFPVELSDLLNVSWSPFLEGLLFSVLTFTPGNSGDITPIGFSQVLAIIEASLGTIFFALVVFVLGRRTTR</sequence>
<evidence type="ECO:0000313" key="3">
    <source>
        <dbReference type="EMBL" id="QFU82600.1"/>
    </source>
</evidence>
<feature type="transmembrane region" description="Helical" evidence="1">
    <location>
        <begin position="411"/>
        <end position="428"/>
    </location>
</feature>
<feature type="transmembrane region" description="Helical" evidence="1">
    <location>
        <begin position="481"/>
        <end position="504"/>
    </location>
</feature>
<dbReference type="Proteomes" id="UP000326170">
    <property type="component" value="Chromosome"/>
</dbReference>
<evidence type="ECO:0000259" key="2">
    <source>
        <dbReference type="Pfam" id="PF07885"/>
    </source>
</evidence>
<keyword evidence="4" id="KW-1185">Reference proteome</keyword>
<accession>A0A5P9P439</accession>
<proteinExistence type="predicted"/>
<organism evidence="3 4">
    <name type="scientific">Natronorubrum aibiense</name>
    <dbReference type="NCBI Taxonomy" id="348826"/>
    <lineage>
        <taxon>Archaea</taxon>
        <taxon>Methanobacteriati</taxon>
        <taxon>Methanobacteriota</taxon>
        <taxon>Stenosarchaea group</taxon>
        <taxon>Halobacteria</taxon>
        <taxon>Halobacteriales</taxon>
        <taxon>Natrialbaceae</taxon>
        <taxon>Natronorubrum</taxon>
    </lineage>
</organism>
<dbReference type="Pfam" id="PF00805">
    <property type="entry name" value="Pentapeptide"/>
    <property type="match status" value="4"/>
</dbReference>
<feature type="domain" description="Potassium channel" evidence="2">
    <location>
        <begin position="455"/>
        <end position="509"/>
    </location>
</feature>
<evidence type="ECO:0000313" key="4">
    <source>
        <dbReference type="Proteomes" id="UP000326170"/>
    </source>
</evidence>
<dbReference type="PANTHER" id="PTHR14136:SF17">
    <property type="entry name" value="BTB_POZ DOMAIN-CONTAINING PROTEIN KCTD9"/>
    <property type="match status" value="1"/>
</dbReference>